<organism evidence="1 4">
    <name type="scientific">Natronoglomus mannanivorans</name>
    <dbReference type="NCBI Taxonomy" id="2979990"/>
    <lineage>
        <taxon>Archaea</taxon>
        <taxon>Methanobacteriati</taxon>
        <taxon>Methanobacteriota</taxon>
        <taxon>Stenosarchaea group</taxon>
        <taxon>Halobacteria</taxon>
        <taxon>Halobacteriales</taxon>
        <taxon>Natrialbaceae</taxon>
        <taxon>Natronoglomus</taxon>
    </lineage>
</organism>
<evidence type="ECO:0000313" key="2">
    <source>
        <dbReference type="EMBL" id="MCU4971600.1"/>
    </source>
</evidence>
<dbReference type="AlphaFoldDB" id="A0AAP2YWK0"/>
<dbReference type="EMBL" id="JAOPKA010000001">
    <property type="protein sequence ID" value="MCU4740268.1"/>
    <property type="molecule type" value="Genomic_DNA"/>
</dbReference>
<evidence type="ECO:0000313" key="1">
    <source>
        <dbReference type="EMBL" id="MCU4740268.1"/>
    </source>
</evidence>
<name>A0AAP2YWK0_9EURY</name>
<evidence type="ECO:0000313" key="3">
    <source>
        <dbReference type="Proteomes" id="UP001320972"/>
    </source>
</evidence>
<dbReference type="Proteomes" id="UP001320972">
    <property type="component" value="Unassembled WGS sequence"/>
</dbReference>
<dbReference type="RefSeq" id="WP_338002110.1">
    <property type="nucleotide sequence ID" value="NZ_JAOPKA010000001.1"/>
</dbReference>
<sequence>MDCLFCSSPVRFDQHKMAHRIFELSDVENNWWLCRDCAEIRNRGDKTEGLAGERGTCIDCDETAAYGIALLKKTPRGDVASDETVYHVLCDDHFDERRN</sequence>
<reference evidence="1 3" key="1">
    <citation type="submission" date="2022-09" db="EMBL/GenBank/DDBJ databases">
        <title>Enrichment on poylsaccharides allowed isolation of novel metabolic and taxonomic groups of Haloarchaea.</title>
        <authorList>
            <person name="Sorokin D.Y."/>
            <person name="Elcheninov A.G."/>
            <person name="Khizhniak T.V."/>
            <person name="Kolganova T.V."/>
            <person name="Kublanov I.V."/>
        </authorList>
    </citation>
    <scope>NUCLEOTIDE SEQUENCE</scope>
    <source>
        <strain evidence="2 3">AArc-m2/3/4</strain>
        <strain evidence="1">AArc-xg1-1</strain>
    </source>
</reference>
<proteinExistence type="predicted"/>
<comment type="caution">
    <text evidence="1">The sequence shown here is derived from an EMBL/GenBank/DDBJ whole genome shotgun (WGS) entry which is preliminary data.</text>
</comment>
<dbReference type="EMBL" id="JAOPKB010000001">
    <property type="protein sequence ID" value="MCU4971600.1"/>
    <property type="molecule type" value="Genomic_DNA"/>
</dbReference>
<protein>
    <submittedName>
        <fullName evidence="1">Uncharacterized protein</fullName>
    </submittedName>
</protein>
<keyword evidence="3" id="KW-1185">Reference proteome</keyword>
<dbReference type="Proteomes" id="UP001321018">
    <property type="component" value="Unassembled WGS sequence"/>
</dbReference>
<evidence type="ECO:0000313" key="4">
    <source>
        <dbReference type="Proteomes" id="UP001321018"/>
    </source>
</evidence>
<accession>A0AAP2YWK0</accession>
<gene>
    <name evidence="2" type="ORF">OB955_02445</name>
    <name evidence="1" type="ORF">OB960_02505</name>
</gene>